<evidence type="ECO:0000256" key="3">
    <source>
        <dbReference type="ARBA" id="ARBA00022801"/>
    </source>
</evidence>
<organism evidence="6 7">
    <name type="scientific">Symbiodinium natans</name>
    <dbReference type="NCBI Taxonomy" id="878477"/>
    <lineage>
        <taxon>Eukaryota</taxon>
        <taxon>Sar</taxon>
        <taxon>Alveolata</taxon>
        <taxon>Dinophyceae</taxon>
        <taxon>Suessiales</taxon>
        <taxon>Symbiodiniaceae</taxon>
        <taxon>Symbiodinium</taxon>
    </lineage>
</organism>
<keyword evidence="2" id="KW-0645">Protease</keyword>
<evidence type="ECO:0000313" key="6">
    <source>
        <dbReference type="EMBL" id="CAE7512239.1"/>
    </source>
</evidence>
<keyword evidence="4" id="KW-1133">Transmembrane helix</keyword>
<comment type="caution">
    <text evidence="6">The sequence shown here is derived from an EMBL/GenBank/DDBJ whole genome shotgun (WGS) entry which is preliminary data.</text>
</comment>
<dbReference type="OrthoDB" id="10321301at2759"/>
<protein>
    <recommendedName>
        <fullName evidence="5">PPPDE domain-containing protein</fullName>
    </recommendedName>
</protein>
<dbReference type="EMBL" id="CAJNDS010002525">
    <property type="protein sequence ID" value="CAE7512239.1"/>
    <property type="molecule type" value="Genomic_DNA"/>
</dbReference>
<dbReference type="GO" id="GO:0008233">
    <property type="term" value="F:peptidase activity"/>
    <property type="evidence" value="ECO:0007669"/>
    <property type="project" value="UniProtKB-KW"/>
</dbReference>
<sequence length="736" mass="81518">MAEISTEPWSFSGVRTCDDHDNIKTCEVFNDLNGAVEVSCGSLDSQVLYPGFIRKFPVGMDTEVVVRLRDDPGVFGSCAADAGRSLLLSQDFGDFSLEAMELIQQETKAAKEESRLRKARQQAISKQLYEEVNRKTLRRQKNVLICTAVTISVSLSLVISLTVATQSRLLTFDHHDRLPAVGFAAALVVLWCCAMGGVSVLQAAADDTTASQLQASVRAARPEFQSYTERGATFFGSEDNGNQDWRKSLFVCCCFSVPTVCFSCAILVTIYFSAKGHGWVIATTWTLPVIVACFVCCLICRLRTLGIKRWATVGKGCVVPFRWPLMILNALAKCSCGSGPVLAVSSLLQPPREELNQAVLEMNQRTIVFEGNVLPNRHAVSSWPGKYESAWDSLVTGSRKHEISAAVVFLPEGSAHYGLHDPIPTAEDLCDLAGECWCVPLYGEPKPWGCQWWSRWIANIEKAVQLGATLEVYFFNGKKGQGKVADFAAAGAEHLRREWIFSQKIDFEKSQGFLRALDDGLDHLSKDKGPDGSSPFSREVYRLFLAWLPEGDRQFLEHSEGLGNSQKAEVAWLERKGYHYIEKEVAELSASSPKATGQQMLDFLSDHFLAGSYDFLRKNCNSFTDAALYFLCEARLDFRYRAMETIGWMAESRTGILHSISSGEYRQNRSADDFDLEDLLEQIDDERPEHPEPDDEPTPRVFCAAAVCLGGQAATNTVDTECEDSSVLCPAGFVAR</sequence>
<feature type="transmembrane region" description="Helical" evidence="4">
    <location>
        <begin position="249"/>
        <end position="272"/>
    </location>
</feature>
<keyword evidence="4" id="KW-0812">Transmembrane</keyword>
<feature type="transmembrane region" description="Helical" evidence="4">
    <location>
        <begin position="278"/>
        <end position="300"/>
    </location>
</feature>
<dbReference type="Proteomes" id="UP000604046">
    <property type="component" value="Unassembled WGS sequence"/>
</dbReference>
<evidence type="ECO:0000256" key="1">
    <source>
        <dbReference type="ARBA" id="ARBA00008140"/>
    </source>
</evidence>
<comment type="similarity">
    <text evidence="1">Belongs to the DeSI family.</text>
</comment>
<feature type="transmembrane region" description="Helical" evidence="4">
    <location>
        <begin position="143"/>
        <end position="163"/>
    </location>
</feature>
<keyword evidence="4" id="KW-0472">Membrane</keyword>
<evidence type="ECO:0000313" key="7">
    <source>
        <dbReference type="Proteomes" id="UP000604046"/>
    </source>
</evidence>
<evidence type="ECO:0000256" key="4">
    <source>
        <dbReference type="SAM" id="Phobius"/>
    </source>
</evidence>
<proteinExistence type="inferred from homology"/>
<reference evidence="6" key="1">
    <citation type="submission" date="2021-02" db="EMBL/GenBank/DDBJ databases">
        <authorList>
            <person name="Dougan E. K."/>
            <person name="Rhodes N."/>
            <person name="Thang M."/>
            <person name="Chan C."/>
        </authorList>
    </citation>
    <scope>NUCLEOTIDE SEQUENCE</scope>
</reference>
<accession>A0A812T618</accession>
<gene>
    <name evidence="6" type="ORF">SNAT2548_LOCUS28676</name>
</gene>
<dbReference type="InterPro" id="IPR042266">
    <property type="entry name" value="PPPDE_sf"/>
</dbReference>
<feature type="transmembrane region" description="Helical" evidence="4">
    <location>
        <begin position="183"/>
        <end position="204"/>
    </location>
</feature>
<keyword evidence="7" id="KW-1185">Reference proteome</keyword>
<keyword evidence="3" id="KW-0378">Hydrolase</keyword>
<evidence type="ECO:0000256" key="2">
    <source>
        <dbReference type="ARBA" id="ARBA00022670"/>
    </source>
</evidence>
<dbReference type="AlphaFoldDB" id="A0A812T618"/>
<name>A0A812T618_9DINO</name>
<dbReference type="InterPro" id="IPR008580">
    <property type="entry name" value="PPPDE_dom"/>
</dbReference>
<dbReference type="Pfam" id="PF05903">
    <property type="entry name" value="Peptidase_C97"/>
    <property type="match status" value="1"/>
</dbReference>
<dbReference type="Gene3D" id="3.90.1720.30">
    <property type="entry name" value="PPPDE domains"/>
    <property type="match status" value="1"/>
</dbReference>
<evidence type="ECO:0000259" key="5">
    <source>
        <dbReference type="Pfam" id="PF05903"/>
    </source>
</evidence>
<feature type="domain" description="PPPDE" evidence="5">
    <location>
        <begin position="589"/>
        <end position="637"/>
    </location>
</feature>
<dbReference type="GO" id="GO:0006508">
    <property type="term" value="P:proteolysis"/>
    <property type="evidence" value="ECO:0007669"/>
    <property type="project" value="UniProtKB-KW"/>
</dbReference>